<dbReference type="PANTHER" id="PTHR34405">
    <property type="entry name" value="CRISPR-ASSOCIATED ENDORIBONUCLEASE CAS2"/>
    <property type="match status" value="1"/>
</dbReference>
<name>A0A1I2J7A5_9BACT</name>
<keyword evidence="8 9" id="KW-0051">Antiviral defense</keyword>
<dbReference type="EC" id="3.1.-.-" evidence="9"/>
<dbReference type="EMBL" id="FOMX01000119">
    <property type="protein sequence ID" value="SFF48581.1"/>
    <property type="molecule type" value="Genomic_DNA"/>
</dbReference>
<dbReference type="PANTHER" id="PTHR34405:SF3">
    <property type="entry name" value="CRISPR-ASSOCIATED ENDORIBONUCLEASE CAS2 3"/>
    <property type="match status" value="1"/>
</dbReference>
<dbReference type="SUPFAM" id="SSF143430">
    <property type="entry name" value="TTP0101/SSO1404-like"/>
    <property type="match status" value="1"/>
</dbReference>
<sequence length="98" mass="11258">MRSHYIVSYDIADPSRLRRVHRTLRDFGDGIQLSVFACQLTDRDRAVLECRLLEILNQREDQVLFIKLGQVAEDGDAPPRCSVLGRRLTPGFVRALVY</sequence>
<gene>
    <name evidence="9" type="primary">cas2</name>
    <name evidence="10" type="ORF">SAMN02745121_09145</name>
</gene>
<keyword evidence="7 9" id="KW-0460">Magnesium</keyword>
<comment type="similarity">
    <text evidence="2 9">Belongs to the CRISPR-associated endoribonuclease Cas2 protein family.</text>
</comment>
<reference evidence="11" key="1">
    <citation type="submission" date="2016-10" db="EMBL/GenBank/DDBJ databases">
        <authorList>
            <person name="Varghese N."/>
            <person name="Submissions S."/>
        </authorList>
    </citation>
    <scope>NUCLEOTIDE SEQUENCE [LARGE SCALE GENOMIC DNA]</scope>
    <source>
        <strain evidence="11">ATCC 25963</strain>
    </source>
</reference>
<protein>
    <recommendedName>
        <fullName evidence="9">CRISPR-associated endoribonuclease Cas2</fullName>
        <ecNumber evidence="9">3.1.-.-</ecNumber>
    </recommendedName>
</protein>
<dbReference type="GO" id="GO:0046872">
    <property type="term" value="F:metal ion binding"/>
    <property type="evidence" value="ECO:0007669"/>
    <property type="project" value="UniProtKB-UniRule"/>
</dbReference>
<dbReference type="InterPro" id="IPR019199">
    <property type="entry name" value="Virulence_VapD/CRISPR_Cas2"/>
</dbReference>
<feature type="binding site" evidence="9">
    <location>
        <position position="10"/>
    </location>
    <ligand>
        <name>Mg(2+)</name>
        <dbReference type="ChEBI" id="CHEBI:18420"/>
        <note>catalytic</note>
    </ligand>
</feature>
<proteinExistence type="inferred from homology"/>
<dbReference type="RefSeq" id="WP_096332372.1">
    <property type="nucleotide sequence ID" value="NZ_FOMX01000119.1"/>
</dbReference>
<evidence type="ECO:0000256" key="7">
    <source>
        <dbReference type="ARBA" id="ARBA00022842"/>
    </source>
</evidence>
<evidence type="ECO:0000313" key="11">
    <source>
        <dbReference type="Proteomes" id="UP000199400"/>
    </source>
</evidence>
<evidence type="ECO:0000256" key="3">
    <source>
        <dbReference type="ARBA" id="ARBA00022722"/>
    </source>
</evidence>
<dbReference type="STRING" id="54.SAMN02745121_09145"/>
<dbReference type="InterPro" id="IPR021127">
    <property type="entry name" value="CRISPR_associated_Cas2"/>
</dbReference>
<dbReference type="Proteomes" id="UP000199400">
    <property type="component" value="Unassembled WGS sequence"/>
</dbReference>
<dbReference type="OrthoDB" id="9798176at2"/>
<dbReference type="GO" id="GO:0051607">
    <property type="term" value="P:defense response to virus"/>
    <property type="evidence" value="ECO:0007669"/>
    <property type="project" value="UniProtKB-UniRule"/>
</dbReference>
<keyword evidence="6 9" id="KW-0378">Hydrolase</keyword>
<comment type="function">
    <text evidence="9">CRISPR (clustered regularly interspaced short palindromic repeat), is an adaptive immune system that provides protection against mobile genetic elements (viruses, transposable elements and conjugative plasmids). CRISPR clusters contain sequences complementary to antecedent mobile elements and target invading nucleic acids. CRISPR clusters are transcribed and processed into CRISPR RNA (crRNA). Functions as a ssRNA-specific endoribonuclease. Involved in the integration of spacer DNA into the CRISPR cassette.</text>
</comment>
<dbReference type="GO" id="GO:0004521">
    <property type="term" value="F:RNA endonuclease activity"/>
    <property type="evidence" value="ECO:0007669"/>
    <property type="project" value="InterPro"/>
</dbReference>
<dbReference type="GO" id="GO:0043571">
    <property type="term" value="P:maintenance of CRISPR repeat elements"/>
    <property type="evidence" value="ECO:0007669"/>
    <property type="project" value="UniProtKB-UniRule"/>
</dbReference>
<comment type="subunit">
    <text evidence="9">Homodimer, forms a heterotetramer with a Cas1 homodimer.</text>
</comment>
<dbReference type="Gene3D" id="3.30.70.240">
    <property type="match status" value="1"/>
</dbReference>
<evidence type="ECO:0000313" key="10">
    <source>
        <dbReference type="EMBL" id="SFF48581.1"/>
    </source>
</evidence>
<keyword evidence="4 9" id="KW-0479">Metal-binding</keyword>
<dbReference type="GO" id="GO:0016787">
    <property type="term" value="F:hydrolase activity"/>
    <property type="evidence" value="ECO:0007669"/>
    <property type="project" value="UniProtKB-KW"/>
</dbReference>
<evidence type="ECO:0000256" key="8">
    <source>
        <dbReference type="ARBA" id="ARBA00023118"/>
    </source>
</evidence>
<accession>A0A1I2J7A5</accession>
<evidence type="ECO:0000256" key="1">
    <source>
        <dbReference type="ARBA" id="ARBA00001946"/>
    </source>
</evidence>
<keyword evidence="5 9" id="KW-0255">Endonuclease</keyword>
<keyword evidence="3 9" id="KW-0540">Nuclease</keyword>
<evidence type="ECO:0000256" key="4">
    <source>
        <dbReference type="ARBA" id="ARBA00022723"/>
    </source>
</evidence>
<evidence type="ECO:0000256" key="5">
    <source>
        <dbReference type="ARBA" id="ARBA00022759"/>
    </source>
</evidence>
<dbReference type="CDD" id="cd09725">
    <property type="entry name" value="Cas2_I_II_III"/>
    <property type="match status" value="1"/>
</dbReference>
<organism evidence="10 11">
    <name type="scientific">Nannocystis exedens</name>
    <dbReference type="NCBI Taxonomy" id="54"/>
    <lineage>
        <taxon>Bacteria</taxon>
        <taxon>Pseudomonadati</taxon>
        <taxon>Myxococcota</taxon>
        <taxon>Polyangia</taxon>
        <taxon>Nannocystales</taxon>
        <taxon>Nannocystaceae</taxon>
        <taxon>Nannocystis</taxon>
    </lineage>
</organism>
<dbReference type="AlphaFoldDB" id="A0A1I2J7A5"/>
<evidence type="ECO:0000256" key="2">
    <source>
        <dbReference type="ARBA" id="ARBA00009959"/>
    </source>
</evidence>
<evidence type="ECO:0000256" key="6">
    <source>
        <dbReference type="ARBA" id="ARBA00022801"/>
    </source>
</evidence>
<dbReference type="NCBIfam" id="TIGR01573">
    <property type="entry name" value="cas2"/>
    <property type="match status" value="1"/>
</dbReference>
<keyword evidence="11" id="KW-1185">Reference proteome</keyword>
<dbReference type="Pfam" id="PF09827">
    <property type="entry name" value="CRISPR_Cas2"/>
    <property type="match status" value="1"/>
</dbReference>
<dbReference type="HAMAP" id="MF_01471">
    <property type="entry name" value="Cas2"/>
    <property type="match status" value="1"/>
</dbReference>
<evidence type="ECO:0000256" key="9">
    <source>
        <dbReference type="HAMAP-Rule" id="MF_01471"/>
    </source>
</evidence>
<comment type="cofactor">
    <cofactor evidence="1 9">
        <name>Mg(2+)</name>
        <dbReference type="ChEBI" id="CHEBI:18420"/>
    </cofactor>
</comment>